<dbReference type="Pfam" id="PF01554">
    <property type="entry name" value="MatE"/>
    <property type="match status" value="1"/>
</dbReference>
<dbReference type="STRING" id="573061.Clocel_3799"/>
<feature type="transmembrane region" description="Helical" evidence="6">
    <location>
        <begin position="230"/>
        <end position="256"/>
    </location>
</feature>
<dbReference type="InterPro" id="IPR024923">
    <property type="entry name" value="PG_synth_SpoVB"/>
</dbReference>
<dbReference type="InterPro" id="IPR050833">
    <property type="entry name" value="Poly_Biosynth_Transport"/>
</dbReference>
<dbReference type="Proteomes" id="UP000002730">
    <property type="component" value="Chromosome"/>
</dbReference>
<dbReference type="HOGENOM" id="CLU_022017_2_1_9"/>
<feature type="transmembrane region" description="Helical" evidence="6">
    <location>
        <begin position="154"/>
        <end position="175"/>
    </location>
</feature>
<feature type="transmembrane region" description="Helical" evidence="6">
    <location>
        <begin position="181"/>
        <end position="203"/>
    </location>
</feature>
<keyword evidence="2" id="KW-1003">Cell membrane</keyword>
<dbReference type="GO" id="GO:0015297">
    <property type="term" value="F:antiporter activity"/>
    <property type="evidence" value="ECO:0007669"/>
    <property type="project" value="InterPro"/>
</dbReference>
<comment type="subcellular location">
    <subcellularLocation>
        <location evidence="1">Cell membrane</location>
        <topology evidence="1">Multi-pass membrane protein</topology>
    </subcellularLocation>
</comment>
<dbReference type="InterPro" id="IPR002528">
    <property type="entry name" value="MATE_fam"/>
</dbReference>
<feature type="transmembrane region" description="Helical" evidence="6">
    <location>
        <begin position="449"/>
        <end position="468"/>
    </location>
</feature>
<protein>
    <submittedName>
        <fullName evidence="7">Polysaccharide biosynthesis protein</fullName>
    </submittedName>
</protein>
<dbReference type="AlphaFoldDB" id="D9SKP7"/>
<feature type="transmembrane region" description="Helical" evidence="6">
    <location>
        <begin position="119"/>
        <end position="142"/>
    </location>
</feature>
<keyword evidence="4 6" id="KW-1133">Transmembrane helix</keyword>
<evidence type="ECO:0000256" key="5">
    <source>
        <dbReference type="ARBA" id="ARBA00023136"/>
    </source>
</evidence>
<keyword evidence="3 6" id="KW-0812">Transmembrane</keyword>
<sequence>MKKQSMLKGTLILGISGIIAKILGFFFRWPLIMLIGDEGMGYYQMAFPLLTVFFAAASGIPIAVSKLVSERSALGDKGGVLNIINKAMMLMVIIGGGFSAFILLFSQNLVSALRWDPKAYYSIVAIAFAPVIVGLVGAFRGFFQGHQNMTPTAISEVIEQIARVVIGVGLAYILLPKGIEFSAAGAAFGAAGGGVFGLIYLLYKFNREKVRMGFDKVTRDNRVLTKIIKVAAPISIGSCIASLTSLLDSILIPQLLFKAGFDYKTSTMALGQLGKVSVLVHLPLTLALGLSASLIPIIASEYIKGKKLSVIKKSEQAICFSMVIAFPCCLGLFFMADPILNLLFPGKAEGYMLLKYLSISIPFMVMTQITTAILQGVGKLYSPLINSLIGGIVKIILTLILVPIPQLYVFGGIIGTIVGYIITSLLNLKVLIRDMKIKFSFNNALAKPAYSSVFMIIPVILIHSKFLALYGSEAIATLSSITIGVIIYCILIIVFRVFDYNDLMDRVKVKRRN</sequence>
<dbReference type="RefSeq" id="WP_010073809.1">
    <property type="nucleotide sequence ID" value="NC_014393.1"/>
</dbReference>
<feature type="transmembrane region" description="Helical" evidence="6">
    <location>
        <begin position="408"/>
        <end position="428"/>
    </location>
</feature>
<evidence type="ECO:0000256" key="2">
    <source>
        <dbReference type="ARBA" id="ARBA00022475"/>
    </source>
</evidence>
<feature type="transmembrane region" description="Helical" evidence="6">
    <location>
        <begin position="88"/>
        <end position="107"/>
    </location>
</feature>
<dbReference type="EMBL" id="CP002160">
    <property type="protein sequence ID" value="ADL53469.1"/>
    <property type="molecule type" value="Genomic_DNA"/>
</dbReference>
<feature type="transmembrane region" description="Helical" evidence="6">
    <location>
        <begin position="317"/>
        <end position="336"/>
    </location>
</feature>
<dbReference type="eggNOG" id="COG2244">
    <property type="taxonomic scope" value="Bacteria"/>
</dbReference>
<evidence type="ECO:0000256" key="6">
    <source>
        <dbReference type="SAM" id="Phobius"/>
    </source>
</evidence>
<evidence type="ECO:0000313" key="8">
    <source>
        <dbReference type="Proteomes" id="UP000002730"/>
    </source>
</evidence>
<proteinExistence type="predicted"/>
<evidence type="ECO:0000256" key="4">
    <source>
        <dbReference type="ARBA" id="ARBA00022989"/>
    </source>
</evidence>
<dbReference type="GO" id="GO:0042910">
    <property type="term" value="F:xenobiotic transmembrane transporter activity"/>
    <property type="evidence" value="ECO:0007669"/>
    <property type="project" value="InterPro"/>
</dbReference>
<keyword evidence="5 6" id="KW-0472">Membrane</keyword>
<evidence type="ECO:0000256" key="3">
    <source>
        <dbReference type="ARBA" id="ARBA00022692"/>
    </source>
</evidence>
<dbReference type="KEGG" id="ccb:Clocel_3799"/>
<feature type="transmembrane region" description="Helical" evidence="6">
    <location>
        <begin position="474"/>
        <end position="498"/>
    </location>
</feature>
<dbReference type="GO" id="GO:0005886">
    <property type="term" value="C:plasma membrane"/>
    <property type="evidence" value="ECO:0007669"/>
    <property type="project" value="UniProtKB-SubCell"/>
</dbReference>
<dbReference type="OrthoDB" id="9775950at2"/>
<evidence type="ECO:0000256" key="1">
    <source>
        <dbReference type="ARBA" id="ARBA00004651"/>
    </source>
</evidence>
<feature type="transmembrane region" description="Helical" evidence="6">
    <location>
        <begin position="276"/>
        <end position="297"/>
    </location>
</feature>
<dbReference type="Pfam" id="PF01943">
    <property type="entry name" value="Polysacc_synt"/>
    <property type="match status" value="1"/>
</dbReference>
<accession>D9SKP7</accession>
<dbReference type="InterPro" id="IPR002797">
    <property type="entry name" value="Polysacc_synth"/>
</dbReference>
<feature type="transmembrane region" description="Helical" evidence="6">
    <location>
        <begin position="47"/>
        <end position="68"/>
    </location>
</feature>
<dbReference type="PIRSF" id="PIRSF038958">
    <property type="entry name" value="PG_synth_SpoVB"/>
    <property type="match status" value="1"/>
</dbReference>
<name>D9SKP7_CLOC7</name>
<organism evidence="7 8">
    <name type="scientific">Clostridium cellulovorans (strain ATCC 35296 / DSM 3052 / OCM 3 / 743B)</name>
    <dbReference type="NCBI Taxonomy" id="573061"/>
    <lineage>
        <taxon>Bacteria</taxon>
        <taxon>Bacillati</taxon>
        <taxon>Bacillota</taxon>
        <taxon>Clostridia</taxon>
        <taxon>Eubacteriales</taxon>
        <taxon>Clostridiaceae</taxon>
        <taxon>Clostridium</taxon>
    </lineage>
</organism>
<feature type="transmembrane region" description="Helical" evidence="6">
    <location>
        <begin position="12"/>
        <end position="35"/>
    </location>
</feature>
<evidence type="ECO:0000313" key="7">
    <source>
        <dbReference type="EMBL" id="ADL53469.1"/>
    </source>
</evidence>
<dbReference type="PANTHER" id="PTHR30250">
    <property type="entry name" value="PST FAMILY PREDICTED COLANIC ACID TRANSPORTER"/>
    <property type="match status" value="1"/>
</dbReference>
<feature type="transmembrane region" description="Helical" evidence="6">
    <location>
        <begin position="356"/>
        <end position="377"/>
    </location>
</feature>
<gene>
    <name evidence="7" type="ordered locus">Clocel_3799</name>
</gene>
<feature type="transmembrane region" description="Helical" evidence="6">
    <location>
        <begin position="384"/>
        <end position="402"/>
    </location>
</feature>
<keyword evidence="8" id="KW-1185">Reference proteome</keyword>
<dbReference type="CDD" id="cd13124">
    <property type="entry name" value="MATE_SpoVB_like"/>
    <property type="match status" value="1"/>
</dbReference>
<reference evidence="7 8" key="1">
    <citation type="submission" date="2010-08" db="EMBL/GenBank/DDBJ databases">
        <title>Complete sequence of Clostridium cellulovorans 743B.</title>
        <authorList>
            <consortium name="US DOE Joint Genome Institute"/>
            <person name="Lucas S."/>
            <person name="Copeland A."/>
            <person name="Lapidus A."/>
            <person name="Cheng J.-F."/>
            <person name="Bruce D."/>
            <person name="Goodwin L."/>
            <person name="Pitluck S."/>
            <person name="Chertkov O."/>
            <person name="Detter J.C."/>
            <person name="Han C."/>
            <person name="Tapia R."/>
            <person name="Land M."/>
            <person name="Hauser L."/>
            <person name="Chang Y.-J."/>
            <person name="Jeffries C."/>
            <person name="Kyrpides N."/>
            <person name="Ivanova N."/>
            <person name="Mikhailova N."/>
            <person name="Hemme C.L."/>
            <person name="Woyke T."/>
        </authorList>
    </citation>
    <scope>NUCLEOTIDE SEQUENCE [LARGE SCALE GENOMIC DNA]</scope>
    <source>
        <strain evidence="8">ATCC 35296 / DSM 3052 / OCM 3 / 743B</strain>
    </source>
</reference>
<dbReference type="PANTHER" id="PTHR30250:SF21">
    <property type="entry name" value="LIPID II FLIPPASE MURJ"/>
    <property type="match status" value="1"/>
</dbReference>